<dbReference type="AlphaFoldDB" id="A0A5J5DFX5"/>
<sequence>MFHDLQADLELLARRVTLLEAIIWPEPDLGSGDGPFGTASPSFYRDKRAGALPYRLASPLSSNTKVRGK</sequence>
<proteinExistence type="predicted"/>
<keyword evidence="2" id="KW-1185">Reference proteome</keyword>
<protein>
    <submittedName>
        <fullName evidence="1">Uncharacterized protein</fullName>
    </submittedName>
</protein>
<dbReference type="Proteomes" id="UP000327493">
    <property type="component" value="Chromosome 5"/>
</dbReference>
<organism evidence="1 2">
    <name type="scientific">Etheostoma spectabile</name>
    <name type="common">orangethroat darter</name>
    <dbReference type="NCBI Taxonomy" id="54343"/>
    <lineage>
        <taxon>Eukaryota</taxon>
        <taxon>Metazoa</taxon>
        <taxon>Chordata</taxon>
        <taxon>Craniata</taxon>
        <taxon>Vertebrata</taxon>
        <taxon>Euteleostomi</taxon>
        <taxon>Actinopterygii</taxon>
        <taxon>Neopterygii</taxon>
        <taxon>Teleostei</taxon>
        <taxon>Neoteleostei</taxon>
        <taxon>Acanthomorphata</taxon>
        <taxon>Eupercaria</taxon>
        <taxon>Perciformes</taxon>
        <taxon>Percoidei</taxon>
        <taxon>Percidae</taxon>
        <taxon>Etheostomatinae</taxon>
        <taxon>Etheostoma</taxon>
    </lineage>
</organism>
<evidence type="ECO:0000313" key="1">
    <source>
        <dbReference type="EMBL" id="KAA8592238.1"/>
    </source>
</evidence>
<dbReference type="EMBL" id="VOFY01000005">
    <property type="protein sequence ID" value="KAA8592238.1"/>
    <property type="molecule type" value="Genomic_DNA"/>
</dbReference>
<reference evidence="1 2" key="1">
    <citation type="submission" date="2019-08" db="EMBL/GenBank/DDBJ databases">
        <title>A chromosome-level genome assembly, high-density linkage maps, and genome scans reveal the genomic architecture of hybrid incompatibilities underlying speciation via character displacement in darters (Percidae: Etheostominae).</title>
        <authorList>
            <person name="Moran R.L."/>
            <person name="Catchen J.M."/>
            <person name="Fuller R.C."/>
        </authorList>
    </citation>
    <scope>NUCLEOTIDE SEQUENCE [LARGE SCALE GENOMIC DNA]</scope>
    <source>
        <strain evidence="1">EspeVRDwgs_2016</strain>
        <tissue evidence="1">Muscle</tissue>
    </source>
</reference>
<comment type="caution">
    <text evidence="1">The sequence shown here is derived from an EMBL/GenBank/DDBJ whole genome shotgun (WGS) entry which is preliminary data.</text>
</comment>
<name>A0A5J5DFX5_9PERO</name>
<evidence type="ECO:0000313" key="2">
    <source>
        <dbReference type="Proteomes" id="UP000327493"/>
    </source>
</evidence>
<accession>A0A5J5DFX5</accession>
<gene>
    <name evidence="1" type="ORF">FQN60_017693</name>
</gene>